<comment type="caution">
    <text evidence="2">The sequence shown here is derived from an EMBL/GenBank/DDBJ whole genome shotgun (WGS) entry which is preliminary data.</text>
</comment>
<dbReference type="Pfam" id="PF00899">
    <property type="entry name" value="ThiF"/>
    <property type="match status" value="1"/>
</dbReference>
<dbReference type="AlphaFoldDB" id="A0A2T3ITJ4"/>
<sequence>MTNKLELPSNLINKEINITLIGCGGTGSHIGVCELTQLDSTIKALGGKGIMVTMVDGSDVTTANLSRQRFFPHQVGSNKAEALTFIANNFYQKEWQCVPQNLDPSTLTRHPCITGADIIITAVDSASFRYQLHQATKDYPLRNKLWLDCGNDDVSGQVICGEMGCNRTVPCVTDLFDYSTIEDESAAKSCSAEESIARQTLGVNATAARHASQLLWNIIRFGETDIHGVFFNCLEMTSNPLSVCEEEWAIYGYTPTK</sequence>
<dbReference type="Gene3D" id="3.40.50.720">
    <property type="entry name" value="NAD(P)-binding Rossmann-like Domain"/>
    <property type="match status" value="1"/>
</dbReference>
<dbReference type="SUPFAM" id="SSF69572">
    <property type="entry name" value="Activating enzymes of the ubiquitin-like proteins"/>
    <property type="match status" value="1"/>
</dbReference>
<evidence type="ECO:0000313" key="3">
    <source>
        <dbReference type="Proteomes" id="UP000241222"/>
    </source>
</evidence>
<dbReference type="RefSeq" id="WP_107350793.1">
    <property type="nucleotide sequence ID" value="NZ_PYMH01000013.1"/>
</dbReference>
<accession>A0A2T3ITJ4</accession>
<dbReference type="NCBIfam" id="TIGR03736">
    <property type="entry name" value="PRTRC_ThiF"/>
    <property type="match status" value="1"/>
</dbReference>
<organism evidence="2 3">
    <name type="scientific">Photobacterium lutimaris</name>
    <dbReference type="NCBI Taxonomy" id="388278"/>
    <lineage>
        <taxon>Bacteria</taxon>
        <taxon>Pseudomonadati</taxon>
        <taxon>Pseudomonadota</taxon>
        <taxon>Gammaproteobacteria</taxon>
        <taxon>Vibrionales</taxon>
        <taxon>Vibrionaceae</taxon>
        <taxon>Photobacterium</taxon>
    </lineage>
</organism>
<dbReference type="OrthoDB" id="5298642at2"/>
<keyword evidence="3" id="KW-1185">Reference proteome</keyword>
<protein>
    <submittedName>
        <fullName evidence="2">PRTRC system ThiF family protein</fullName>
    </submittedName>
</protein>
<dbReference type="InterPro" id="IPR000594">
    <property type="entry name" value="ThiF_NAD_FAD-bd"/>
</dbReference>
<evidence type="ECO:0000259" key="1">
    <source>
        <dbReference type="Pfam" id="PF00899"/>
    </source>
</evidence>
<gene>
    <name evidence="2" type="ORF">C9I99_20970</name>
</gene>
<reference evidence="2 3" key="1">
    <citation type="submission" date="2018-03" db="EMBL/GenBank/DDBJ databases">
        <title>Whole genome sequencing of Histamine producing bacteria.</title>
        <authorList>
            <person name="Butler K."/>
        </authorList>
    </citation>
    <scope>NUCLEOTIDE SEQUENCE [LARGE SCALE GENOMIC DNA]</scope>
    <source>
        <strain evidence="2 3">JCM 13586</strain>
    </source>
</reference>
<feature type="domain" description="THIF-type NAD/FAD binding fold" evidence="1">
    <location>
        <begin position="16"/>
        <end position="239"/>
    </location>
</feature>
<dbReference type="EMBL" id="PYMH01000013">
    <property type="protein sequence ID" value="PSU31662.1"/>
    <property type="molecule type" value="Genomic_DNA"/>
</dbReference>
<evidence type="ECO:0000313" key="2">
    <source>
        <dbReference type="EMBL" id="PSU31662.1"/>
    </source>
</evidence>
<dbReference type="Proteomes" id="UP000241222">
    <property type="component" value="Unassembled WGS sequence"/>
</dbReference>
<name>A0A2T3ITJ4_9GAMM</name>
<dbReference type="InterPro" id="IPR035985">
    <property type="entry name" value="Ubiquitin-activating_enz"/>
</dbReference>
<dbReference type="InterPro" id="IPR022500">
    <property type="entry name" value="PRTRC_ThiF"/>
</dbReference>
<proteinExistence type="predicted"/>
<dbReference type="GO" id="GO:0008641">
    <property type="term" value="F:ubiquitin-like modifier activating enzyme activity"/>
    <property type="evidence" value="ECO:0007669"/>
    <property type="project" value="InterPro"/>
</dbReference>